<name>A0A8S5NYP6_9CAUD</name>
<sequence>MMSGRLYIDGNDVFLRYGIYVIEGGWNELIAFPPLKSVDSNNWQEEDGIEPDLASPVLNTKEVQVKFAISGLFNRYFDFINMLSDGAYHTFECVSIKRTYKLRLTSHPNLEAAKTLGFATFKFADDYPLLNYDYRPPVSTVSVYDDYSIDGKLFTEYGCRILQGTMSEIMKTASVKPNLLRNLKTKAGASYDGFNVTYNSKDVKVTLLMRAQTLDELWRNYDALLFDLIRPGERLLWVNDIEEEFPCYYKSCSVTDFFPTGKIWLQFTITLVFTSFRLDGEEFILSTEDNQVIITEQNDNSIDLSIYGT</sequence>
<organism evidence="1">
    <name type="scientific">Myoviridae sp. ctrCp2</name>
    <dbReference type="NCBI Taxonomy" id="2825179"/>
    <lineage>
        <taxon>Viruses</taxon>
        <taxon>Duplodnaviria</taxon>
        <taxon>Heunggongvirae</taxon>
        <taxon>Uroviricota</taxon>
        <taxon>Caudoviricetes</taxon>
    </lineage>
</organism>
<reference evidence="1" key="1">
    <citation type="journal article" date="2021" name="Proc. Natl. Acad. Sci. U.S.A.">
        <title>A Catalog of Tens of Thousands of Viruses from Human Metagenomes Reveals Hidden Associations with Chronic Diseases.</title>
        <authorList>
            <person name="Tisza M.J."/>
            <person name="Buck C.B."/>
        </authorList>
    </citation>
    <scope>NUCLEOTIDE SEQUENCE</scope>
    <source>
        <strain evidence="1">CtrCp2</strain>
    </source>
</reference>
<dbReference type="EMBL" id="BK015296">
    <property type="protein sequence ID" value="DAD99934.1"/>
    <property type="molecule type" value="Genomic_DNA"/>
</dbReference>
<accession>A0A8S5NYP6</accession>
<protein>
    <submittedName>
        <fullName evidence="1">Uncharacterized protein</fullName>
    </submittedName>
</protein>
<proteinExistence type="predicted"/>
<evidence type="ECO:0000313" key="1">
    <source>
        <dbReference type="EMBL" id="DAD99934.1"/>
    </source>
</evidence>